<reference evidence="2" key="2">
    <citation type="journal article" date="2014" name="Nat. Commun.">
        <title>The cavefish genome reveals candidate genes for eye loss.</title>
        <authorList>
            <person name="McGaugh S.E."/>
            <person name="Gross J.B."/>
            <person name="Aken B."/>
            <person name="Blin M."/>
            <person name="Borowsky R."/>
            <person name="Chalopin D."/>
            <person name="Hinaux H."/>
            <person name="Jeffery W.R."/>
            <person name="Keene A."/>
            <person name="Ma L."/>
            <person name="Minx P."/>
            <person name="Murphy D."/>
            <person name="O'Quin K.E."/>
            <person name="Retaux S."/>
            <person name="Rohner N."/>
            <person name="Searle S.M."/>
            <person name="Stahl B.A."/>
            <person name="Tabin C."/>
            <person name="Volff J.N."/>
            <person name="Yoshizawa M."/>
            <person name="Warren W.C."/>
        </authorList>
    </citation>
    <scope>NUCLEOTIDE SEQUENCE [LARGE SCALE GENOMIC DNA]</scope>
    <source>
        <strain evidence="2">female</strain>
    </source>
</reference>
<name>A0A3B1IW37_ASTMX</name>
<reference evidence="1" key="3">
    <citation type="submission" date="2025-08" db="UniProtKB">
        <authorList>
            <consortium name="Ensembl"/>
        </authorList>
    </citation>
    <scope>IDENTIFICATION</scope>
</reference>
<proteinExistence type="predicted"/>
<keyword evidence="2" id="KW-1185">Reference proteome</keyword>
<protein>
    <submittedName>
        <fullName evidence="1">Uncharacterized protein</fullName>
    </submittedName>
</protein>
<dbReference type="InParanoid" id="A0A3B1IW37"/>
<dbReference type="AlphaFoldDB" id="A0A3B1IW37"/>
<dbReference type="STRING" id="7994.ENSAMXP00000034287"/>
<dbReference type="GeneTree" id="ENSGT00940000177683"/>
<accession>A0A3B1IW37</accession>
<sequence>NILYCHCLKIFENCELVFCVKTCVVSGAGSCCCTGLSAKCVLSCLRKLDDTTKDLKHIWHLKGRSPEWTLRCLLRLERSAKDLPHSVQEKGRSPDATKALSQFWHLSAGCLKPWCALWCRRKLDGSENILPHCGQRKGFSPECVRR</sequence>
<dbReference type="Proteomes" id="UP000018467">
    <property type="component" value="Unassembled WGS sequence"/>
</dbReference>
<evidence type="ECO:0000313" key="2">
    <source>
        <dbReference type="Proteomes" id="UP000018467"/>
    </source>
</evidence>
<dbReference type="Ensembl" id="ENSAMXT00000055167.1">
    <property type="protein sequence ID" value="ENSAMXP00000034287.1"/>
    <property type="gene ID" value="ENSAMXG00000029663.1"/>
</dbReference>
<evidence type="ECO:0000313" key="1">
    <source>
        <dbReference type="Ensembl" id="ENSAMXP00000034287.1"/>
    </source>
</evidence>
<reference evidence="1" key="4">
    <citation type="submission" date="2025-09" db="UniProtKB">
        <authorList>
            <consortium name="Ensembl"/>
        </authorList>
    </citation>
    <scope>IDENTIFICATION</scope>
</reference>
<organism evidence="1 2">
    <name type="scientific">Astyanax mexicanus</name>
    <name type="common">Blind cave fish</name>
    <name type="synonym">Astyanax fasciatus mexicanus</name>
    <dbReference type="NCBI Taxonomy" id="7994"/>
    <lineage>
        <taxon>Eukaryota</taxon>
        <taxon>Metazoa</taxon>
        <taxon>Chordata</taxon>
        <taxon>Craniata</taxon>
        <taxon>Vertebrata</taxon>
        <taxon>Euteleostomi</taxon>
        <taxon>Actinopterygii</taxon>
        <taxon>Neopterygii</taxon>
        <taxon>Teleostei</taxon>
        <taxon>Ostariophysi</taxon>
        <taxon>Characiformes</taxon>
        <taxon>Characoidei</taxon>
        <taxon>Acestrorhamphidae</taxon>
        <taxon>Acestrorhamphinae</taxon>
        <taxon>Astyanax</taxon>
    </lineage>
</organism>
<reference evidence="2" key="1">
    <citation type="submission" date="2013-03" db="EMBL/GenBank/DDBJ databases">
        <authorList>
            <person name="Jeffery W."/>
            <person name="Warren W."/>
            <person name="Wilson R.K."/>
        </authorList>
    </citation>
    <scope>NUCLEOTIDE SEQUENCE</scope>
    <source>
        <strain evidence="2">female</strain>
    </source>
</reference>